<dbReference type="GO" id="GO:0055085">
    <property type="term" value="P:transmembrane transport"/>
    <property type="evidence" value="ECO:0007669"/>
    <property type="project" value="InterPro"/>
</dbReference>
<protein>
    <submittedName>
        <fullName evidence="5">TRAP-type mannitol/chloroaromatic compound transport system, substrate-binding protein</fullName>
    </submittedName>
</protein>
<dbReference type="GO" id="GO:0046872">
    <property type="term" value="F:metal ion binding"/>
    <property type="evidence" value="ECO:0007669"/>
    <property type="project" value="UniProtKB-KW"/>
</dbReference>
<reference evidence="5 6" key="1">
    <citation type="submission" date="2016-11" db="EMBL/GenBank/DDBJ databases">
        <authorList>
            <person name="Jaros S."/>
            <person name="Januszkiewicz K."/>
            <person name="Wedrychowicz H."/>
        </authorList>
    </citation>
    <scope>NUCLEOTIDE SEQUENCE [LARGE SCALE GENOMIC DNA]</scope>
    <source>
        <strain evidence="5 6">DSM 14916</strain>
    </source>
</reference>
<dbReference type="PANTHER" id="PTHR33376:SF5">
    <property type="entry name" value="EXTRACYTOPLASMIC SOLUTE RECEPTOR PROTEIN"/>
    <property type="match status" value="1"/>
</dbReference>
<feature type="chain" id="PRO_5012138487" evidence="4">
    <location>
        <begin position="25"/>
        <end position="367"/>
    </location>
</feature>
<feature type="binding site" evidence="3">
    <location>
        <position position="217"/>
    </location>
    <ligand>
        <name>substrate</name>
    </ligand>
</feature>
<feature type="binding site" evidence="3">
    <location>
        <position position="243"/>
    </location>
    <ligand>
        <name>substrate</name>
    </ligand>
</feature>
<dbReference type="RefSeq" id="WP_245818167.1">
    <property type="nucleotide sequence ID" value="NZ_FQZF01000003.1"/>
</dbReference>
<feature type="binding site" evidence="2">
    <location>
        <position position="159"/>
    </location>
    <ligand>
        <name>substrate</name>
    </ligand>
</feature>
<dbReference type="InterPro" id="IPR006311">
    <property type="entry name" value="TAT_signal"/>
</dbReference>
<dbReference type="Gene3D" id="3.40.190.170">
    <property type="entry name" value="Bacterial extracellular solute-binding protein, family 7"/>
    <property type="match status" value="1"/>
</dbReference>
<dbReference type="PIRSF" id="PIRSF039026">
    <property type="entry name" value="SiaP"/>
    <property type="match status" value="1"/>
</dbReference>
<dbReference type="NCBIfam" id="NF037995">
    <property type="entry name" value="TRAP_S1"/>
    <property type="match status" value="1"/>
</dbReference>
<dbReference type="EMBL" id="FQZF01000003">
    <property type="protein sequence ID" value="SHI56669.1"/>
    <property type="molecule type" value="Genomic_DNA"/>
</dbReference>
<dbReference type="InterPro" id="IPR018389">
    <property type="entry name" value="DctP_fam"/>
</dbReference>
<dbReference type="AlphaFoldDB" id="A0A1M6C6R4"/>
<dbReference type="InterPro" id="IPR038404">
    <property type="entry name" value="TRAP_DctP_sf"/>
</dbReference>
<dbReference type="InterPro" id="IPR026289">
    <property type="entry name" value="SBP_TakP-like"/>
</dbReference>
<evidence type="ECO:0000313" key="5">
    <source>
        <dbReference type="EMBL" id="SHI56669.1"/>
    </source>
</evidence>
<feature type="binding site" evidence="2">
    <location>
        <position position="180"/>
    </location>
    <ligand>
        <name>substrate</name>
    </ligand>
</feature>
<keyword evidence="3" id="KW-0479">Metal-binding</keyword>
<gene>
    <name evidence="5" type="ORF">SAMN02745194_00604</name>
</gene>
<name>A0A1M6C6R4_9PROT</name>
<keyword evidence="6" id="KW-1185">Reference proteome</keyword>
<evidence type="ECO:0000256" key="4">
    <source>
        <dbReference type="SAM" id="SignalP"/>
    </source>
</evidence>
<evidence type="ECO:0000313" key="6">
    <source>
        <dbReference type="Proteomes" id="UP000184387"/>
    </source>
</evidence>
<feature type="signal peptide" evidence="4">
    <location>
        <begin position="1"/>
        <end position="24"/>
    </location>
</feature>
<organism evidence="5 6">
    <name type="scientific">Muricoccus roseus</name>
    <dbReference type="NCBI Taxonomy" id="198092"/>
    <lineage>
        <taxon>Bacteria</taxon>
        <taxon>Pseudomonadati</taxon>
        <taxon>Pseudomonadota</taxon>
        <taxon>Alphaproteobacteria</taxon>
        <taxon>Acetobacterales</taxon>
        <taxon>Roseomonadaceae</taxon>
        <taxon>Muricoccus</taxon>
    </lineage>
</organism>
<dbReference type="Proteomes" id="UP000184387">
    <property type="component" value="Unassembled WGS sequence"/>
</dbReference>
<dbReference type="GO" id="GO:0031317">
    <property type="term" value="C:tripartite ATP-independent periplasmic transporter complex"/>
    <property type="evidence" value="ECO:0007669"/>
    <property type="project" value="InterPro"/>
</dbReference>
<sequence>MTSRVNRRALLTAAPAAAVPAVLAAPAIAQTNPEVRWRLTSSFPRNTDILWGTAEAVAKRVGELTEGRFRIQAFPGGEIAPALSALDAVQSGSIECAHTASYYYIGKDPALAFFTAVPFGLNARQNTAWLRYGGGQELMNEMMREYNAIAFPCGDTGAQMGGWFRREIRTVDDVKGLKFRITGLAGQVFQRMGATPSVVPASDIYSSLERGTIDAAEFVGPHDDEKLGFARVAPNYYAPGFWEPGARLHFIANQRAYDALPPQYKAAIAVATAEADAEMVAKYDVANPQALRRLVASGAQLRFWSRPILEAAWRATNEVMDDLASKNERFKKILESHRRYRDEVYTWHRVSENSFDNFAFTASQTVR</sequence>
<proteinExistence type="predicted"/>
<evidence type="ECO:0000256" key="2">
    <source>
        <dbReference type="PIRSR" id="PIRSR039026-1"/>
    </source>
</evidence>
<keyword evidence="1 4" id="KW-0732">Signal</keyword>
<feature type="binding site" evidence="3">
    <location>
        <position position="218"/>
    </location>
    <ligand>
        <name>Na(+)</name>
        <dbReference type="ChEBI" id="CHEBI:29101"/>
    </ligand>
</feature>
<accession>A0A1M6C6R4</accession>
<dbReference type="PANTHER" id="PTHR33376">
    <property type="match status" value="1"/>
</dbReference>
<dbReference type="PROSITE" id="PS51318">
    <property type="entry name" value="TAT"/>
    <property type="match status" value="1"/>
</dbReference>
<dbReference type="Pfam" id="PF03480">
    <property type="entry name" value="DctP"/>
    <property type="match status" value="1"/>
</dbReference>
<evidence type="ECO:0000256" key="1">
    <source>
        <dbReference type="ARBA" id="ARBA00022729"/>
    </source>
</evidence>
<dbReference type="STRING" id="198092.SAMN02745194_00604"/>
<evidence type="ECO:0000256" key="3">
    <source>
        <dbReference type="PIRSR" id="PIRSR039026-2"/>
    </source>
</evidence>
<dbReference type="Gene3D" id="3.40.190.10">
    <property type="entry name" value="Periplasmic binding protein-like II"/>
    <property type="match status" value="1"/>
</dbReference>